<dbReference type="InterPro" id="IPR038007">
    <property type="entry name" value="RBP-Jkappa_IPT"/>
</dbReference>
<feature type="domain" description="RBP-J/Cbf11/Cbf12 DNA binding" evidence="8">
    <location>
        <begin position="155"/>
        <end position="270"/>
    </location>
</feature>
<accession>A0AAD5K3A7</accession>
<evidence type="ECO:0000256" key="6">
    <source>
        <dbReference type="ARBA" id="ARBA00023242"/>
    </source>
</evidence>
<dbReference type="InterPro" id="IPR015351">
    <property type="entry name" value="RBP-J/Cbf11/Cbf12_DNA-bd"/>
</dbReference>
<dbReference type="InterPro" id="IPR036358">
    <property type="entry name" value="BTD_sf"/>
</dbReference>
<keyword evidence="6" id="KW-0539">Nucleus</keyword>
<evidence type="ECO:0000256" key="2">
    <source>
        <dbReference type="ARBA" id="ARBA00009704"/>
    </source>
</evidence>
<dbReference type="Gene3D" id="2.60.40.10">
    <property type="entry name" value="Immunoglobulins"/>
    <property type="match status" value="1"/>
</dbReference>
<dbReference type="InterPro" id="IPR008967">
    <property type="entry name" value="p53-like_TF_DNA-bd_sf"/>
</dbReference>
<protein>
    <submittedName>
        <fullName evidence="10">Uncharacterized protein</fullName>
    </submittedName>
</protein>
<reference evidence="10" key="2">
    <citation type="submission" date="2023-02" db="EMBL/GenBank/DDBJ databases">
        <authorList>
            <consortium name="DOE Joint Genome Institute"/>
            <person name="Mondo S.J."/>
            <person name="Chang Y."/>
            <person name="Wang Y."/>
            <person name="Ahrendt S."/>
            <person name="Andreopoulos W."/>
            <person name="Barry K."/>
            <person name="Beard J."/>
            <person name="Benny G.L."/>
            <person name="Blankenship S."/>
            <person name="Bonito G."/>
            <person name="Cuomo C."/>
            <person name="Desiro A."/>
            <person name="Gervers K.A."/>
            <person name="Hundley H."/>
            <person name="Kuo A."/>
            <person name="LaButti K."/>
            <person name="Lang B.F."/>
            <person name="Lipzen A."/>
            <person name="O'Donnell K."/>
            <person name="Pangilinan J."/>
            <person name="Reynolds N."/>
            <person name="Sandor L."/>
            <person name="Smith M.W."/>
            <person name="Tsang A."/>
            <person name="Grigoriev I.V."/>
            <person name="Stajich J.E."/>
            <person name="Spatafora J.W."/>
        </authorList>
    </citation>
    <scope>NUCLEOTIDE SEQUENCE</scope>
    <source>
        <strain evidence="10">RSA 2281</strain>
    </source>
</reference>
<dbReference type="InterPro" id="IPR013783">
    <property type="entry name" value="Ig-like_fold"/>
</dbReference>
<evidence type="ECO:0000313" key="11">
    <source>
        <dbReference type="Proteomes" id="UP001209540"/>
    </source>
</evidence>
<dbReference type="Gene3D" id="2.80.10.50">
    <property type="match status" value="1"/>
</dbReference>
<proteinExistence type="inferred from homology"/>
<dbReference type="GO" id="GO:0000978">
    <property type="term" value="F:RNA polymerase II cis-regulatory region sequence-specific DNA binding"/>
    <property type="evidence" value="ECO:0007669"/>
    <property type="project" value="InterPro"/>
</dbReference>
<dbReference type="InterPro" id="IPR040159">
    <property type="entry name" value="CLS_fam"/>
</dbReference>
<feature type="compositionally biased region" description="Polar residues" evidence="7">
    <location>
        <begin position="92"/>
        <end position="108"/>
    </location>
</feature>
<dbReference type="Pfam" id="PF20144">
    <property type="entry name" value="TIG_SUH"/>
    <property type="match status" value="1"/>
</dbReference>
<evidence type="ECO:0000259" key="8">
    <source>
        <dbReference type="SMART" id="SM01267"/>
    </source>
</evidence>
<keyword evidence="11" id="KW-1185">Reference proteome</keyword>
<gene>
    <name evidence="10" type="ORF">BDA99DRAFT_504421</name>
</gene>
<dbReference type="Pfam" id="PF09271">
    <property type="entry name" value="LAG1-DNAbind"/>
    <property type="match status" value="1"/>
</dbReference>
<dbReference type="Proteomes" id="UP001209540">
    <property type="component" value="Unassembled WGS sequence"/>
</dbReference>
<keyword evidence="4" id="KW-0238">DNA-binding</keyword>
<keyword evidence="5" id="KW-0804">Transcription</keyword>
<dbReference type="Pfam" id="PF09270">
    <property type="entry name" value="BTD"/>
    <property type="match status" value="1"/>
</dbReference>
<feature type="compositionally biased region" description="Low complexity" evidence="7">
    <location>
        <begin position="54"/>
        <end position="63"/>
    </location>
</feature>
<evidence type="ECO:0000256" key="3">
    <source>
        <dbReference type="ARBA" id="ARBA00023015"/>
    </source>
</evidence>
<evidence type="ECO:0000313" key="10">
    <source>
        <dbReference type="EMBL" id="KAI9267939.1"/>
    </source>
</evidence>
<dbReference type="SMART" id="SM01268">
    <property type="entry name" value="BTD"/>
    <property type="match status" value="1"/>
</dbReference>
<keyword evidence="3" id="KW-0805">Transcription regulation</keyword>
<evidence type="ECO:0000256" key="7">
    <source>
        <dbReference type="SAM" id="MobiDB-lite"/>
    </source>
</evidence>
<feature type="region of interest" description="Disordered" evidence="7">
    <location>
        <begin position="51"/>
        <end position="71"/>
    </location>
</feature>
<dbReference type="SUPFAM" id="SSF81296">
    <property type="entry name" value="E set domains"/>
    <property type="match status" value="1"/>
</dbReference>
<evidence type="ECO:0000256" key="4">
    <source>
        <dbReference type="ARBA" id="ARBA00023125"/>
    </source>
</evidence>
<name>A0AAD5K3A7_9FUNG</name>
<reference evidence="10" key="1">
    <citation type="journal article" date="2022" name="IScience">
        <title>Evolution of zygomycete secretomes and the origins of terrestrial fungal ecologies.</title>
        <authorList>
            <person name="Chang Y."/>
            <person name="Wang Y."/>
            <person name="Mondo S."/>
            <person name="Ahrendt S."/>
            <person name="Andreopoulos W."/>
            <person name="Barry K."/>
            <person name="Beard J."/>
            <person name="Benny G.L."/>
            <person name="Blankenship S."/>
            <person name="Bonito G."/>
            <person name="Cuomo C."/>
            <person name="Desiro A."/>
            <person name="Gervers K.A."/>
            <person name="Hundley H."/>
            <person name="Kuo A."/>
            <person name="LaButti K."/>
            <person name="Lang B.F."/>
            <person name="Lipzen A."/>
            <person name="O'Donnell K."/>
            <person name="Pangilinan J."/>
            <person name="Reynolds N."/>
            <person name="Sandor L."/>
            <person name="Smith M.E."/>
            <person name="Tsang A."/>
            <person name="Grigoriev I.V."/>
            <person name="Stajich J.E."/>
            <person name="Spatafora J.W."/>
        </authorList>
    </citation>
    <scope>NUCLEOTIDE SEQUENCE</scope>
    <source>
        <strain evidence="10">RSA 2281</strain>
    </source>
</reference>
<feature type="domain" description="Beta-trefoil DNA-binding" evidence="9">
    <location>
        <begin position="272"/>
        <end position="422"/>
    </location>
</feature>
<dbReference type="Gene3D" id="2.60.40.1450">
    <property type="entry name" value="LAG1, DNA binding domain"/>
    <property type="match status" value="1"/>
</dbReference>
<evidence type="ECO:0000256" key="5">
    <source>
        <dbReference type="ARBA" id="ARBA00023163"/>
    </source>
</evidence>
<dbReference type="EMBL" id="JAIXMP010000009">
    <property type="protein sequence ID" value="KAI9267939.1"/>
    <property type="molecule type" value="Genomic_DNA"/>
</dbReference>
<dbReference type="InterPro" id="IPR037095">
    <property type="entry name" value="RBP-J/Cbf11_DNA-bd_sf"/>
</dbReference>
<dbReference type="InterPro" id="IPR014756">
    <property type="entry name" value="Ig_E-set"/>
</dbReference>
<comment type="subcellular location">
    <subcellularLocation>
        <location evidence="1">Nucleus</location>
    </subcellularLocation>
</comment>
<comment type="similarity">
    <text evidence="2">Belongs to the Su(H) family.</text>
</comment>
<dbReference type="SUPFAM" id="SSF49417">
    <property type="entry name" value="p53-like transcription factors"/>
    <property type="match status" value="1"/>
</dbReference>
<dbReference type="GO" id="GO:0005634">
    <property type="term" value="C:nucleus"/>
    <property type="evidence" value="ECO:0007669"/>
    <property type="project" value="UniProtKB-SubCell"/>
</dbReference>
<sequence>METLSNSLISTQQNDGFLQDPLMAPPSSVLPADNDWLFLDNASLLMNEEQTICPSSPASSSASDESLVPPATPTVQTEQLMVPRNNVHLANNNDHQQQQMMTSTNSRPNDPEENEWKSQLKQYLGKPESSAVVAGTTMVAGGPAAGATATTNERTVMIITGKVAQKSYGTEKRFLCPPPTTVVIGGTSPLNFRISAGGSKCQQSGVLDRTCSEANYFKCTSKHLHINDLAEKRKQVTVTVDIHQLGSFTSKPIKVISKPSKKKQSSVKHLELCIHHGSTIALFNRIRSQTVSTKYLGVNESKTSYTGSLSYVARPSSWDPFIIWAVDGETGPIHYNQQVMLQCIKTGMMSPVMIVRKGTNLRHPTNELGDPVSQLHRVAFELVSSTSSGVTPTTPGITATTTHGGVMGGNQYLACINDTVLTAALDPVADTAIWTIIGTDCATFTFWRPDKNINHVSSNSTCSTTTTTSNGTPTGTTTATTTIASFPDVQSVTAEGKDRLLLLGNHLTQSLTVWLGDVKCTTLSYSHGNDSIVCILPSIDEMGASSACTHLDTGIRRLPIFLVRESDGTAYRTNHFYTF</sequence>
<evidence type="ECO:0000256" key="1">
    <source>
        <dbReference type="ARBA" id="ARBA00004123"/>
    </source>
</evidence>
<dbReference type="GO" id="GO:0001228">
    <property type="term" value="F:DNA-binding transcription activator activity, RNA polymerase II-specific"/>
    <property type="evidence" value="ECO:0007669"/>
    <property type="project" value="InterPro"/>
</dbReference>
<dbReference type="AlphaFoldDB" id="A0AAD5K3A7"/>
<organism evidence="10 11">
    <name type="scientific">Phascolomyces articulosus</name>
    <dbReference type="NCBI Taxonomy" id="60185"/>
    <lineage>
        <taxon>Eukaryota</taxon>
        <taxon>Fungi</taxon>
        <taxon>Fungi incertae sedis</taxon>
        <taxon>Mucoromycota</taxon>
        <taxon>Mucoromycotina</taxon>
        <taxon>Mucoromycetes</taxon>
        <taxon>Mucorales</taxon>
        <taxon>Lichtheimiaceae</taxon>
        <taxon>Phascolomyces</taxon>
    </lineage>
</organism>
<dbReference type="SUPFAM" id="SSF110217">
    <property type="entry name" value="DNA-binding protein LAG-1 (CSL)"/>
    <property type="match status" value="1"/>
</dbReference>
<dbReference type="InterPro" id="IPR015350">
    <property type="entry name" value="Beta-trefoil_DNA-bd_dom"/>
</dbReference>
<dbReference type="PANTHER" id="PTHR10665">
    <property type="entry name" value="RECOMBINING BINDING PROTEIN SUPPRESSOR OF HAIRLESS"/>
    <property type="match status" value="1"/>
</dbReference>
<comment type="caution">
    <text evidence="10">The sequence shown here is derived from an EMBL/GenBank/DDBJ whole genome shotgun (WGS) entry which is preliminary data.</text>
</comment>
<dbReference type="SMART" id="SM01267">
    <property type="entry name" value="LAG1_DNAbind"/>
    <property type="match status" value="1"/>
</dbReference>
<evidence type="ECO:0000259" key="9">
    <source>
        <dbReference type="SMART" id="SM01268"/>
    </source>
</evidence>
<feature type="region of interest" description="Disordered" evidence="7">
    <location>
        <begin position="92"/>
        <end position="116"/>
    </location>
</feature>